<accession>A0A0A0J914</accession>
<dbReference type="Gene3D" id="3.40.50.720">
    <property type="entry name" value="NAD(P)-binding Rossmann-like Domain"/>
    <property type="match status" value="1"/>
</dbReference>
<gene>
    <name evidence="2" type="ORF">N802_09050</name>
</gene>
<dbReference type="SUPFAM" id="SSF51735">
    <property type="entry name" value="NAD(P)-binding Rossmann-fold domains"/>
    <property type="match status" value="1"/>
</dbReference>
<dbReference type="PANTHER" id="PTHR43245">
    <property type="entry name" value="BIFUNCTIONAL POLYMYXIN RESISTANCE PROTEIN ARNA"/>
    <property type="match status" value="1"/>
</dbReference>
<organism evidence="2 3">
    <name type="scientific">Knoellia sinensis KCTC 19936</name>
    <dbReference type="NCBI Taxonomy" id="1385520"/>
    <lineage>
        <taxon>Bacteria</taxon>
        <taxon>Bacillati</taxon>
        <taxon>Actinomycetota</taxon>
        <taxon>Actinomycetes</taxon>
        <taxon>Micrococcales</taxon>
        <taxon>Intrasporangiaceae</taxon>
        <taxon>Knoellia</taxon>
    </lineage>
</organism>
<protein>
    <recommendedName>
        <fullName evidence="1">NAD-dependent epimerase/dehydratase domain-containing protein</fullName>
    </recommendedName>
</protein>
<reference evidence="2 3" key="1">
    <citation type="submission" date="2013-08" db="EMBL/GenBank/DDBJ databases">
        <title>The genome sequence of Knoellia sinensis.</title>
        <authorList>
            <person name="Zhu W."/>
            <person name="Wang G."/>
        </authorList>
    </citation>
    <scope>NUCLEOTIDE SEQUENCE [LARGE SCALE GENOMIC DNA]</scope>
    <source>
        <strain evidence="2 3">KCTC 19936</strain>
    </source>
</reference>
<dbReference type="EMBL" id="AVPJ01000003">
    <property type="protein sequence ID" value="KGN33920.1"/>
    <property type="molecule type" value="Genomic_DNA"/>
</dbReference>
<dbReference type="eggNOG" id="COG0451">
    <property type="taxonomic scope" value="Bacteria"/>
</dbReference>
<dbReference type="STRING" id="1385520.N802_09050"/>
<name>A0A0A0J914_9MICO</name>
<sequence length="349" mass="37049">MPVGKVVLVTGVSRYVGGVLARRLVADPSVERVIGVDVIPPPRDLGGAEFIRADIRNPMIGKVIAQGDVDTVVHANVIATPTFAGGRTPQKEINVIGTMQLLAACQKAATVKRLVVKSTAAVYGSTPRDPAMFTEEMSAKRLPSSGFGKDSIEVEGYVRGFARRRPDTDILMLRFANIIGPRIRTSITDYFNLPVIPIPLGYDARLQFFHEDDAIAALVRGVTGSATGVVNLAGDGVLTALQAAAIVRRPFVMVPMAAAGPIGSLGKKFGLLDFSPDQMSFMAYGRGMDTTAMRESFGFNPSFSTRAAFEDYARTVTPVVPSFDAVSGVLGGVVGAAQQVLGRPTRGKH</sequence>
<comment type="caution">
    <text evidence="2">The sequence shown here is derived from an EMBL/GenBank/DDBJ whole genome shotgun (WGS) entry which is preliminary data.</text>
</comment>
<feature type="domain" description="NAD-dependent epimerase/dehydratase" evidence="1">
    <location>
        <begin position="7"/>
        <end position="184"/>
    </location>
</feature>
<keyword evidence="3" id="KW-1185">Reference proteome</keyword>
<dbReference type="InterPro" id="IPR050177">
    <property type="entry name" value="Lipid_A_modif_metabolic_enz"/>
</dbReference>
<evidence type="ECO:0000259" key="1">
    <source>
        <dbReference type="Pfam" id="PF01370"/>
    </source>
</evidence>
<dbReference type="Pfam" id="PF01370">
    <property type="entry name" value="Epimerase"/>
    <property type="match status" value="1"/>
</dbReference>
<evidence type="ECO:0000313" key="2">
    <source>
        <dbReference type="EMBL" id="KGN33920.1"/>
    </source>
</evidence>
<evidence type="ECO:0000313" key="3">
    <source>
        <dbReference type="Proteomes" id="UP000030002"/>
    </source>
</evidence>
<dbReference type="Proteomes" id="UP000030002">
    <property type="component" value="Unassembled WGS sequence"/>
</dbReference>
<proteinExistence type="predicted"/>
<dbReference type="PANTHER" id="PTHR43245:SF52">
    <property type="entry name" value="NAD-DEPENDENT EPIMERASE_DEHYDRATASE"/>
    <property type="match status" value="1"/>
</dbReference>
<dbReference type="AlphaFoldDB" id="A0A0A0J914"/>
<dbReference type="InterPro" id="IPR001509">
    <property type="entry name" value="Epimerase_deHydtase"/>
</dbReference>
<dbReference type="InterPro" id="IPR036291">
    <property type="entry name" value="NAD(P)-bd_dom_sf"/>
</dbReference>